<dbReference type="PATRIC" id="fig|907348.3.peg.1171"/>
<reference evidence="3 4" key="1">
    <citation type="submission" date="2011-09" db="EMBL/GenBank/DDBJ databases">
        <title>The draft genome of Treponema saccharophilum DSM 2985.</title>
        <authorList>
            <consortium name="US DOE Joint Genome Institute (JGI-PGF)"/>
            <person name="Lucas S."/>
            <person name="Copeland A."/>
            <person name="Lapidus A."/>
            <person name="Glavina del Rio T."/>
            <person name="Dalin E."/>
            <person name="Tice H."/>
            <person name="Bruce D."/>
            <person name="Goodwin L."/>
            <person name="Pitluck S."/>
            <person name="Peters L."/>
            <person name="Kyrpides N."/>
            <person name="Mavromatis K."/>
            <person name="Ivanova N."/>
            <person name="Markowitz V."/>
            <person name="Cheng J.-F."/>
            <person name="Hugenholtz P."/>
            <person name="Woyke T."/>
            <person name="Wu D."/>
            <person name="Gronow S."/>
            <person name="Wellnitz S."/>
            <person name="Brambilla E."/>
            <person name="Klenk H.-P."/>
            <person name="Eisen J.A."/>
        </authorList>
    </citation>
    <scope>NUCLEOTIDE SEQUENCE [LARGE SCALE GENOMIC DNA]</scope>
    <source>
        <strain evidence="3 4">DSM 2985</strain>
    </source>
</reference>
<evidence type="ECO:0000313" key="4">
    <source>
        <dbReference type="Proteomes" id="UP000003571"/>
    </source>
</evidence>
<dbReference type="SMART" id="SM00897">
    <property type="entry name" value="FIST"/>
    <property type="match status" value="1"/>
</dbReference>
<dbReference type="EMBL" id="AGRW01000043">
    <property type="protein sequence ID" value="EIC02063.1"/>
    <property type="molecule type" value="Genomic_DNA"/>
</dbReference>
<dbReference type="OrthoDB" id="9770293at2"/>
<dbReference type="Proteomes" id="UP000003571">
    <property type="component" value="Unassembled WGS sequence"/>
</dbReference>
<proteinExistence type="predicted"/>
<dbReference type="PANTHER" id="PTHR40252:SF2">
    <property type="entry name" value="BLR0328 PROTEIN"/>
    <property type="match status" value="1"/>
</dbReference>
<dbReference type="SMART" id="SM01204">
    <property type="entry name" value="FIST_C"/>
    <property type="match status" value="1"/>
</dbReference>
<dbReference type="STRING" id="907348.TresaDRAFT_1399"/>
<evidence type="ECO:0000259" key="2">
    <source>
        <dbReference type="SMART" id="SM01204"/>
    </source>
</evidence>
<dbReference type="InterPro" id="IPR013702">
    <property type="entry name" value="FIST_domain_N"/>
</dbReference>
<keyword evidence="4" id="KW-1185">Reference proteome</keyword>
<accession>H7EJX6</accession>
<organism evidence="3 4">
    <name type="scientific">Treponema saccharophilum DSM 2985</name>
    <dbReference type="NCBI Taxonomy" id="907348"/>
    <lineage>
        <taxon>Bacteria</taxon>
        <taxon>Pseudomonadati</taxon>
        <taxon>Spirochaetota</taxon>
        <taxon>Spirochaetia</taxon>
        <taxon>Spirochaetales</taxon>
        <taxon>Treponemataceae</taxon>
        <taxon>Treponema</taxon>
    </lineage>
</organism>
<dbReference type="AlphaFoldDB" id="H7EJX6"/>
<evidence type="ECO:0000259" key="1">
    <source>
        <dbReference type="SMART" id="SM00897"/>
    </source>
</evidence>
<dbReference type="PANTHER" id="PTHR40252">
    <property type="entry name" value="BLR0328 PROTEIN"/>
    <property type="match status" value="1"/>
</dbReference>
<feature type="domain" description="FIST C-domain" evidence="2">
    <location>
        <begin position="234"/>
        <end position="365"/>
    </location>
</feature>
<name>H7EJX6_9SPIR</name>
<dbReference type="Pfam" id="PF10442">
    <property type="entry name" value="FIST_C"/>
    <property type="match status" value="1"/>
</dbReference>
<dbReference type="RefSeq" id="WP_002703711.1">
    <property type="nucleotide sequence ID" value="NZ_AGRW01000043.1"/>
</dbReference>
<feature type="domain" description="FIST" evidence="1">
    <location>
        <begin position="29"/>
        <end position="233"/>
    </location>
</feature>
<dbReference type="InterPro" id="IPR019494">
    <property type="entry name" value="FIST_C"/>
</dbReference>
<evidence type="ECO:0008006" key="5">
    <source>
        <dbReference type="Google" id="ProtNLM"/>
    </source>
</evidence>
<evidence type="ECO:0000313" key="3">
    <source>
        <dbReference type="EMBL" id="EIC02063.1"/>
    </source>
</evidence>
<dbReference type="Pfam" id="PF08495">
    <property type="entry name" value="FIST"/>
    <property type="match status" value="1"/>
</dbReference>
<protein>
    <recommendedName>
        <fullName evidence="5">FIST domain-containing protein</fullName>
    </recommendedName>
</protein>
<sequence>MEQEVVVSRRPDVKSAVDELCGKLRQRPDSYQAVIFMAAIRYDFPELSREIKERFPNSEVIGTSTAGEVTPDGFANDSVVLTTMRDSSTTVRAVLVEHGSRYPVASRRAIEDALRNCGIRINDPNSGKDAFALAFINGVFNAEETILSNFYSIIGNDNFPLAGGTAGFTGSEPRTFVSCNGKSTQDGAVFLFVKTRCVFDIRQEDIFNPTGKSVIVSESDVVNRIISKLDGKPAKSVYAEKLGVSESQAEDMTFENPFGRFLNGDIHVAALAGFTPDKKISLFARVVPNSTLEIMHIGDPLEKCEETCRGIRGVVRNPKFAVMMTCITRTLAFGRMKISDSIIRKYRETFPTFAGFSAYGEQLGRIHCNQTLVCVVIGD</sequence>
<gene>
    <name evidence="3" type="ORF">TresaDRAFT_1399</name>
</gene>
<dbReference type="eggNOG" id="COG3287">
    <property type="taxonomic scope" value="Bacteria"/>
</dbReference>
<comment type="caution">
    <text evidence="3">The sequence shown here is derived from an EMBL/GenBank/DDBJ whole genome shotgun (WGS) entry which is preliminary data.</text>
</comment>